<feature type="transmembrane region" description="Helical" evidence="7">
    <location>
        <begin position="223"/>
        <end position="241"/>
    </location>
</feature>
<protein>
    <submittedName>
        <fullName evidence="8">Cytochrome d ubiquinol oxidase subunit II</fullName>
    </submittedName>
</protein>
<dbReference type="GO" id="GO:0009055">
    <property type="term" value="F:electron transfer activity"/>
    <property type="evidence" value="ECO:0007669"/>
    <property type="project" value="TreeGrafter"/>
</dbReference>
<accession>A0A5D3K806</accession>
<evidence type="ECO:0000256" key="1">
    <source>
        <dbReference type="ARBA" id="ARBA00004651"/>
    </source>
</evidence>
<dbReference type="GO" id="GO:0019646">
    <property type="term" value="P:aerobic electron transport chain"/>
    <property type="evidence" value="ECO:0007669"/>
    <property type="project" value="TreeGrafter"/>
</dbReference>
<sequence length="329" mass="35829">MILFWVALLAISISIYLLLDGFDLGVGMLFALARSEADRDTMLDTVAPVWDGNETWLVVAGVILWGAFPLVYATLLSAFYLPVIIMLLGLILRGVAFEFRHRAAPKFRWIWDVSFVGGSFAASFMQGVTVGALVQGLKFADGVYVGGVLGWLSPFSLLCGIGLCLGYALLGASWLVQKCESGVRDTARRQIPGLALAVLAFLIIVFAHALIENLPIMHRWLDRPYLFVFPAVGAVAAVVLATSILHHNDRWPFAAVAVIFVAAFGTLALSFWPYMIPFAITIDEAAAPHASLAFMFWGEGLFVFPLMVLYVAIGYRVFRGKVGGTAGHH</sequence>
<gene>
    <name evidence="8" type="primary">cydB</name>
    <name evidence="8" type="ORF">FXB40_35245</name>
</gene>
<comment type="subcellular location">
    <subcellularLocation>
        <location evidence="1">Cell membrane</location>
        <topology evidence="1">Multi-pass membrane protein</topology>
    </subcellularLocation>
</comment>
<dbReference type="GO" id="GO:0005886">
    <property type="term" value="C:plasma membrane"/>
    <property type="evidence" value="ECO:0007669"/>
    <property type="project" value="UniProtKB-SubCell"/>
</dbReference>
<dbReference type="NCBIfam" id="TIGR00203">
    <property type="entry name" value="cydB"/>
    <property type="match status" value="1"/>
</dbReference>
<dbReference type="OrthoDB" id="9776710at2"/>
<keyword evidence="5 7" id="KW-1133">Transmembrane helix</keyword>
<feature type="transmembrane region" description="Helical" evidence="7">
    <location>
        <begin position="79"/>
        <end position="97"/>
    </location>
</feature>
<dbReference type="EMBL" id="VSSS01000060">
    <property type="protein sequence ID" value="TYL89485.1"/>
    <property type="molecule type" value="Genomic_DNA"/>
</dbReference>
<feature type="transmembrane region" description="Helical" evidence="7">
    <location>
        <begin position="148"/>
        <end position="170"/>
    </location>
</feature>
<feature type="transmembrane region" description="Helical" evidence="7">
    <location>
        <begin position="294"/>
        <end position="313"/>
    </location>
</feature>
<name>A0A5D3K806_9BRAD</name>
<evidence type="ECO:0000256" key="5">
    <source>
        <dbReference type="ARBA" id="ARBA00022989"/>
    </source>
</evidence>
<keyword evidence="4 7" id="KW-0812">Transmembrane</keyword>
<organism evidence="8 9">
    <name type="scientific">Bradyrhizobium rifense</name>
    <dbReference type="NCBI Taxonomy" id="515499"/>
    <lineage>
        <taxon>Bacteria</taxon>
        <taxon>Pseudomonadati</taxon>
        <taxon>Pseudomonadota</taxon>
        <taxon>Alphaproteobacteria</taxon>
        <taxon>Hyphomicrobiales</taxon>
        <taxon>Nitrobacteraceae</taxon>
        <taxon>Bradyrhizobium</taxon>
    </lineage>
</organism>
<proteinExistence type="inferred from homology"/>
<comment type="caution">
    <text evidence="8">The sequence shown here is derived from an EMBL/GenBank/DDBJ whole genome shotgun (WGS) entry which is preliminary data.</text>
</comment>
<keyword evidence="3" id="KW-1003">Cell membrane</keyword>
<dbReference type="GO" id="GO:0070069">
    <property type="term" value="C:cytochrome complex"/>
    <property type="evidence" value="ECO:0007669"/>
    <property type="project" value="TreeGrafter"/>
</dbReference>
<dbReference type="Pfam" id="PF02322">
    <property type="entry name" value="Cyt_bd_oxida_II"/>
    <property type="match status" value="1"/>
</dbReference>
<dbReference type="InterPro" id="IPR003317">
    <property type="entry name" value="Cyt-d_oxidase_su2"/>
</dbReference>
<evidence type="ECO:0000256" key="3">
    <source>
        <dbReference type="ARBA" id="ARBA00022475"/>
    </source>
</evidence>
<feature type="transmembrane region" description="Helical" evidence="7">
    <location>
        <begin position="191"/>
        <end position="211"/>
    </location>
</feature>
<feature type="transmembrane region" description="Helical" evidence="7">
    <location>
        <begin position="6"/>
        <end position="33"/>
    </location>
</feature>
<evidence type="ECO:0000313" key="9">
    <source>
        <dbReference type="Proteomes" id="UP000324758"/>
    </source>
</evidence>
<evidence type="ECO:0000256" key="6">
    <source>
        <dbReference type="ARBA" id="ARBA00023136"/>
    </source>
</evidence>
<evidence type="ECO:0000256" key="7">
    <source>
        <dbReference type="SAM" id="Phobius"/>
    </source>
</evidence>
<evidence type="ECO:0000256" key="2">
    <source>
        <dbReference type="ARBA" id="ARBA00007543"/>
    </source>
</evidence>
<reference evidence="8 9" key="1">
    <citation type="submission" date="2019-08" db="EMBL/GenBank/DDBJ databases">
        <title>Bradyrhizobium hipponensis sp. nov., a rhizobium isolated from a Lupinus angustifolius root nodule in Tunisia.</title>
        <authorList>
            <person name="Off K."/>
            <person name="Rejili M."/>
            <person name="Mars M."/>
            <person name="Brachmann A."/>
            <person name="Marin M."/>
        </authorList>
    </citation>
    <scope>NUCLEOTIDE SEQUENCE [LARGE SCALE GENOMIC DNA]</scope>
    <source>
        <strain evidence="8 9">CTAW71</strain>
    </source>
</reference>
<dbReference type="PANTHER" id="PTHR43141:SF4">
    <property type="entry name" value="CYTOCHROME BD2 SUBUNIT II"/>
    <property type="match status" value="1"/>
</dbReference>
<keyword evidence="9" id="KW-1185">Reference proteome</keyword>
<dbReference type="AlphaFoldDB" id="A0A5D3K806"/>
<dbReference type="RefSeq" id="WP_148776880.1">
    <property type="nucleotide sequence ID" value="NZ_VSSS01000060.1"/>
</dbReference>
<comment type="similarity">
    <text evidence="2">Belongs to the cytochrome ubiquinol oxidase subunit 2 family.</text>
</comment>
<dbReference type="Proteomes" id="UP000324758">
    <property type="component" value="Unassembled WGS sequence"/>
</dbReference>
<dbReference type="GO" id="GO:0016682">
    <property type="term" value="F:oxidoreductase activity, acting on diphenols and related substances as donors, oxygen as acceptor"/>
    <property type="evidence" value="ECO:0007669"/>
    <property type="project" value="TreeGrafter"/>
</dbReference>
<keyword evidence="6 7" id="KW-0472">Membrane</keyword>
<evidence type="ECO:0000313" key="8">
    <source>
        <dbReference type="EMBL" id="TYL89485.1"/>
    </source>
</evidence>
<dbReference type="PANTHER" id="PTHR43141">
    <property type="entry name" value="CYTOCHROME BD2 SUBUNIT II"/>
    <property type="match status" value="1"/>
</dbReference>
<feature type="transmembrane region" description="Helical" evidence="7">
    <location>
        <begin position="253"/>
        <end position="274"/>
    </location>
</feature>
<evidence type="ECO:0000256" key="4">
    <source>
        <dbReference type="ARBA" id="ARBA00022692"/>
    </source>
</evidence>
<feature type="transmembrane region" description="Helical" evidence="7">
    <location>
        <begin position="109"/>
        <end position="128"/>
    </location>
</feature>